<gene>
    <name evidence="2" type="ORF">BGHDH14_bgh01831</name>
</gene>
<dbReference type="EMBL" id="CAUH01005820">
    <property type="protein sequence ID" value="CCU82091.1"/>
    <property type="molecule type" value="Genomic_DNA"/>
</dbReference>
<dbReference type="AlphaFoldDB" id="N1JNA5"/>
<name>N1JNA5_BLUG1</name>
<dbReference type="Proteomes" id="UP000015441">
    <property type="component" value="Unassembled WGS sequence"/>
</dbReference>
<feature type="transmembrane region" description="Helical" evidence="1">
    <location>
        <begin position="48"/>
        <end position="69"/>
    </location>
</feature>
<accession>N1JNA5</accession>
<dbReference type="eggNOG" id="ENOG502RVMB">
    <property type="taxonomic scope" value="Eukaryota"/>
</dbReference>
<protein>
    <submittedName>
        <fullName evidence="2">Uncharacterized protein</fullName>
    </submittedName>
</protein>
<keyword evidence="1" id="KW-0472">Membrane</keyword>
<dbReference type="InParanoid" id="N1JNA5"/>
<feature type="transmembrane region" description="Helical" evidence="1">
    <location>
        <begin position="223"/>
        <end position="244"/>
    </location>
</feature>
<feature type="transmembrane region" description="Helical" evidence="1">
    <location>
        <begin position="183"/>
        <end position="211"/>
    </location>
</feature>
<evidence type="ECO:0000256" key="1">
    <source>
        <dbReference type="SAM" id="Phobius"/>
    </source>
</evidence>
<proteinExistence type="predicted"/>
<keyword evidence="1" id="KW-0812">Transmembrane</keyword>
<dbReference type="OrthoDB" id="2332199at2759"/>
<evidence type="ECO:0000313" key="3">
    <source>
        <dbReference type="Proteomes" id="UP000015441"/>
    </source>
</evidence>
<comment type="caution">
    <text evidence="2">The sequence shown here is derived from an EMBL/GenBank/DDBJ whole genome shotgun (WGS) entry which is preliminary data.</text>
</comment>
<keyword evidence="1" id="KW-1133">Transmembrane helix</keyword>
<feature type="transmembrane region" description="Helical" evidence="1">
    <location>
        <begin position="144"/>
        <end position="163"/>
    </location>
</feature>
<organism evidence="2 3">
    <name type="scientific">Blumeria graminis f. sp. hordei (strain DH14)</name>
    <name type="common">Barley powdery mildew</name>
    <name type="synonym">Oidium monilioides f. sp. hordei</name>
    <dbReference type="NCBI Taxonomy" id="546991"/>
    <lineage>
        <taxon>Eukaryota</taxon>
        <taxon>Fungi</taxon>
        <taxon>Dikarya</taxon>
        <taxon>Ascomycota</taxon>
        <taxon>Pezizomycotina</taxon>
        <taxon>Leotiomycetes</taxon>
        <taxon>Erysiphales</taxon>
        <taxon>Erysiphaceae</taxon>
        <taxon>Blumeria</taxon>
        <taxon>Blumeria hordei</taxon>
    </lineage>
</organism>
<feature type="transmembrane region" description="Helical" evidence="1">
    <location>
        <begin position="90"/>
        <end position="107"/>
    </location>
</feature>
<sequence>MILSQKNARWLATSSLVVNFFAQLYGMLATPSMKDIHDANLSFWSPQPILVLIIFIPQLVLQLTWHFRLWTIDAQLDADKFIEVEQMVDYAPYYALGNFCIAIWMIFWKQADLKTANLFVMVNSFTQLYYVFGRLPPMELQSISSILTHAMSTTLAGIGILDLLHNGSVAYFDHQGPNLAVKILTLVFFIGLVYFSDWLLGACLVYDLVALSVGQWGIGQKSWGMLLAIYALGSAFIVILQNLIRYDQTFSTCKVHTDISRPSYFKNTASGYTTVPNNESDIE</sequence>
<reference evidence="2 3" key="1">
    <citation type="journal article" date="2010" name="Science">
        <title>Genome expansion and gene loss in powdery mildew fungi reveal tradeoffs in extreme parasitism.</title>
        <authorList>
            <person name="Spanu P.D."/>
            <person name="Abbott J.C."/>
            <person name="Amselem J."/>
            <person name="Burgis T.A."/>
            <person name="Soanes D.M."/>
            <person name="Stueber K."/>
            <person name="Ver Loren van Themaat E."/>
            <person name="Brown J.K.M."/>
            <person name="Butcher S.A."/>
            <person name="Gurr S.J."/>
            <person name="Lebrun M.-H."/>
            <person name="Ridout C.J."/>
            <person name="Schulze-Lefert P."/>
            <person name="Talbot N.J."/>
            <person name="Ahmadinejad N."/>
            <person name="Ametz C."/>
            <person name="Barton G.R."/>
            <person name="Benjdia M."/>
            <person name="Bidzinski P."/>
            <person name="Bindschedler L.V."/>
            <person name="Both M."/>
            <person name="Brewer M.T."/>
            <person name="Cadle-Davidson L."/>
            <person name="Cadle-Davidson M.M."/>
            <person name="Collemare J."/>
            <person name="Cramer R."/>
            <person name="Frenkel O."/>
            <person name="Godfrey D."/>
            <person name="Harriman J."/>
            <person name="Hoede C."/>
            <person name="King B.C."/>
            <person name="Klages S."/>
            <person name="Kleemann J."/>
            <person name="Knoll D."/>
            <person name="Koti P.S."/>
            <person name="Kreplak J."/>
            <person name="Lopez-Ruiz F.J."/>
            <person name="Lu X."/>
            <person name="Maekawa T."/>
            <person name="Mahanil S."/>
            <person name="Micali C."/>
            <person name="Milgroom M.G."/>
            <person name="Montana G."/>
            <person name="Noir S."/>
            <person name="O'Connell R.J."/>
            <person name="Oberhaensli S."/>
            <person name="Parlange F."/>
            <person name="Pedersen C."/>
            <person name="Quesneville H."/>
            <person name="Reinhardt R."/>
            <person name="Rott M."/>
            <person name="Sacristan S."/>
            <person name="Schmidt S.M."/>
            <person name="Schoen M."/>
            <person name="Skamnioti P."/>
            <person name="Sommer H."/>
            <person name="Stephens A."/>
            <person name="Takahara H."/>
            <person name="Thordal-Christensen H."/>
            <person name="Vigouroux M."/>
            <person name="Wessling R."/>
            <person name="Wicker T."/>
            <person name="Panstruga R."/>
        </authorList>
    </citation>
    <scope>NUCLEOTIDE SEQUENCE [LARGE SCALE GENOMIC DNA]</scope>
    <source>
        <strain evidence="2">DH14</strain>
    </source>
</reference>
<evidence type="ECO:0000313" key="2">
    <source>
        <dbReference type="EMBL" id="CCU82091.1"/>
    </source>
</evidence>
<feature type="transmembrane region" description="Helical" evidence="1">
    <location>
        <begin position="7"/>
        <end position="28"/>
    </location>
</feature>
<dbReference type="HOGENOM" id="CLU_078024_0_0_1"/>
<keyword evidence="3" id="KW-1185">Reference proteome</keyword>